<proteinExistence type="predicted"/>
<sequence length="126" mass="14082">MRTHPSVRIHICPAHYDGFVISSAFRFPGVLAFNPEVEWLFPYLSLRSRTERVVAEERGYEGGRRSGIANRFAAEWKSPTAPEPKSHGHAPTSSSLNEGSLVAKKISRHLTRIGRTIEMLRGNLLG</sequence>
<dbReference type="AlphaFoldDB" id="M7ZXW1"/>
<gene>
    <name evidence="1" type="ORF">TRIUR3_13037</name>
</gene>
<organism evidence="1">
    <name type="scientific">Triticum urartu</name>
    <name type="common">Red wild einkorn</name>
    <name type="synonym">Crithodium urartu</name>
    <dbReference type="NCBI Taxonomy" id="4572"/>
    <lineage>
        <taxon>Eukaryota</taxon>
        <taxon>Viridiplantae</taxon>
        <taxon>Streptophyta</taxon>
        <taxon>Embryophyta</taxon>
        <taxon>Tracheophyta</taxon>
        <taxon>Spermatophyta</taxon>
        <taxon>Magnoliopsida</taxon>
        <taxon>Liliopsida</taxon>
        <taxon>Poales</taxon>
        <taxon>Poaceae</taxon>
        <taxon>BOP clade</taxon>
        <taxon>Pooideae</taxon>
        <taxon>Triticodae</taxon>
        <taxon>Triticeae</taxon>
        <taxon>Triticinae</taxon>
        <taxon>Triticum</taxon>
    </lineage>
</organism>
<dbReference type="EMBL" id="KD200805">
    <property type="protein sequence ID" value="EMS52959.1"/>
    <property type="molecule type" value="Genomic_DNA"/>
</dbReference>
<name>M7ZXW1_TRIUA</name>
<protein>
    <submittedName>
        <fullName evidence="1">Uncharacterized protein</fullName>
    </submittedName>
</protein>
<accession>M7ZXW1</accession>
<reference evidence="1" key="1">
    <citation type="journal article" date="2013" name="Nature">
        <title>Draft genome of the wheat A-genome progenitor Triticum urartu.</title>
        <authorList>
            <person name="Ling H.Q."/>
            <person name="Zhao S."/>
            <person name="Liu D."/>
            <person name="Wang J."/>
            <person name="Sun H."/>
            <person name="Zhang C."/>
            <person name="Fan H."/>
            <person name="Li D."/>
            <person name="Dong L."/>
            <person name="Tao Y."/>
            <person name="Gao C."/>
            <person name="Wu H."/>
            <person name="Li Y."/>
            <person name="Cui Y."/>
            <person name="Guo X."/>
            <person name="Zheng S."/>
            <person name="Wang B."/>
            <person name="Yu K."/>
            <person name="Liang Q."/>
            <person name="Yang W."/>
            <person name="Lou X."/>
            <person name="Chen J."/>
            <person name="Feng M."/>
            <person name="Jian J."/>
            <person name="Zhang X."/>
            <person name="Luo G."/>
            <person name="Jiang Y."/>
            <person name="Liu J."/>
            <person name="Wang Z."/>
            <person name="Sha Y."/>
            <person name="Zhang B."/>
            <person name="Wu H."/>
            <person name="Tang D."/>
            <person name="Shen Q."/>
            <person name="Xue P."/>
            <person name="Zou S."/>
            <person name="Wang X."/>
            <person name="Liu X."/>
            <person name="Wang F."/>
            <person name="Yang Y."/>
            <person name="An X."/>
            <person name="Dong Z."/>
            <person name="Zhang K."/>
            <person name="Zhang X."/>
            <person name="Luo M.C."/>
            <person name="Dvorak J."/>
            <person name="Tong Y."/>
            <person name="Wang J."/>
            <person name="Yang H."/>
            <person name="Li Z."/>
            <person name="Wang D."/>
            <person name="Zhang A."/>
            <person name="Wang J."/>
        </authorList>
    </citation>
    <scope>NUCLEOTIDE SEQUENCE</scope>
</reference>
<evidence type="ECO:0000313" key="1">
    <source>
        <dbReference type="EMBL" id="EMS52959.1"/>
    </source>
</evidence>